<protein>
    <recommendedName>
        <fullName evidence="3">Aminoglycoside phosphotransferase domain-containing protein</fullName>
    </recommendedName>
</protein>
<dbReference type="RefSeq" id="WP_341370461.1">
    <property type="nucleotide sequence ID" value="NZ_JBBPCO010000005.1"/>
</dbReference>
<dbReference type="EMBL" id="JBBPCO010000005">
    <property type="protein sequence ID" value="MEK8089402.1"/>
    <property type="molecule type" value="Genomic_DNA"/>
</dbReference>
<organism evidence="1 2">
    <name type="scientific">Thermithiobacillus plumbiphilus</name>
    <dbReference type="NCBI Taxonomy" id="1729899"/>
    <lineage>
        <taxon>Bacteria</taxon>
        <taxon>Pseudomonadati</taxon>
        <taxon>Pseudomonadota</taxon>
        <taxon>Acidithiobacillia</taxon>
        <taxon>Acidithiobacillales</taxon>
        <taxon>Thermithiobacillaceae</taxon>
        <taxon>Thermithiobacillus</taxon>
    </lineage>
</organism>
<sequence>MLIYRESSRQIDPAAKLAGLREDLMQTGHPSPEQATRWLIDFGMLEAAVVDARCPERDANSHWLQAWRDAALALGRLFAAGTDPLLGEQVPAALAACRQSLVVLAEQELPAVVQVREPEGYAYYALYPQSYLLAAQRFLTEQRPRSVICIGIRSIGTSLSAVVGGALQAAGVPVELFSVRPRGHPFSRELLLDADLADHWRAARDRHFLLVDEGPGLSGSSFAGSTEALSRLGIPDDRIVLFPSWLPDGGQFCSDLARARWPRHAKYCVSFEEADLARQLLGDNLRDLSGGGWRKLVYGDAVDWPVVQPQHERRKYLDADGRLWKFAGLGEPGERALARGQVLSEAGLIPPVLELRQGFLASKWLAGRPLRAVDYDRQFATCVAEYLAFRRQALPLAGGADFEELLTLIRVNVAEAFGESGAERCESLRGFESLVKDAPTVAIDGRMMPHEWLRTSSGFLKTDALDHTEDHFYPGPLDIAWDLAGCALEFGLDAPALASLARDYARRADDPDILRRLPFYQLAYAAFRLGYATLATQALQGDPEGLRWSDEVLRYGKAVQNALALCA</sequence>
<comment type="caution">
    <text evidence="1">The sequence shown here is derived from an EMBL/GenBank/DDBJ whole genome shotgun (WGS) entry which is preliminary data.</text>
</comment>
<evidence type="ECO:0008006" key="3">
    <source>
        <dbReference type="Google" id="ProtNLM"/>
    </source>
</evidence>
<evidence type="ECO:0000313" key="1">
    <source>
        <dbReference type="EMBL" id="MEK8089402.1"/>
    </source>
</evidence>
<dbReference type="Proteomes" id="UP001446205">
    <property type="component" value="Unassembled WGS sequence"/>
</dbReference>
<name>A0ABU9D794_9PROT</name>
<keyword evidence="2" id="KW-1185">Reference proteome</keyword>
<evidence type="ECO:0000313" key="2">
    <source>
        <dbReference type="Proteomes" id="UP001446205"/>
    </source>
</evidence>
<gene>
    <name evidence="1" type="ORF">WOB96_06435</name>
</gene>
<reference evidence="1 2" key="1">
    <citation type="submission" date="2024-04" db="EMBL/GenBank/DDBJ databases">
        <authorList>
            <person name="Abashina T."/>
            <person name="Shaikin A."/>
        </authorList>
    </citation>
    <scope>NUCLEOTIDE SEQUENCE [LARGE SCALE GENOMIC DNA]</scope>
    <source>
        <strain evidence="1 2">AAFK</strain>
    </source>
</reference>
<accession>A0ABU9D794</accession>
<proteinExistence type="predicted"/>